<protein>
    <submittedName>
        <fullName evidence="1">Multidrug transport mfs family</fullName>
    </submittedName>
</protein>
<evidence type="ECO:0000313" key="1">
    <source>
        <dbReference type="EMBL" id="KNH03602.1"/>
    </source>
</evidence>
<evidence type="ECO:0000313" key="2">
    <source>
        <dbReference type="Proteomes" id="UP000037446"/>
    </source>
</evidence>
<comment type="caution">
    <text evidence="1">The sequence shown here is derived from an EMBL/GenBank/DDBJ whole genome shotgun (WGS) entry which is preliminary data.</text>
</comment>
<dbReference type="Proteomes" id="UP000037446">
    <property type="component" value="Unassembled WGS sequence"/>
</dbReference>
<name>A0A0L1KID3_9SPHN</name>
<dbReference type="PATRIC" id="fig|1306953.7.peg.877"/>
<dbReference type="AlphaFoldDB" id="A0A0L1KID3"/>
<sequence length="116" mass="12710">MFTRAADGNFGECHEGNVFPNCSLGSRAGTGRTQGRPQWCRECGFAGAIYNAADRLQRAAGTDRLSNHCHNRATGRGTVVAGYYMVIFALEFVNQLALCRSARDARDTKGRTIVHR</sequence>
<gene>
    <name evidence="1" type="ORF">J121_869</name>
</gene>
<organism evidence="1 2">
    <name type="scientific">Qipengyuania citrea LAMA 915</name>
    <dbReference type="NCBI Taxonomy" id="1306953"/>
    <lineage>
        <taxon>Bacteria</taxon>
        <taxon>Pseudomonadati</taxon>
        <taxon>Pseudomonadota</taxon>
        <taxon>Alphaproteobacteria</taxon>
        <taxon>Sphingomonadales</taxon>
        <taxon>Erythrobacteraceae</taxon>
        <taxon>Qipengyuania</taxon>
    </lineage>
</organism>
<accession>A0A0L1KID3</accession>
<dbReference type="EMBL" id="JYNE01000001">
    <property type="protein sequence ID" value="KNH03602.1"/>
    <property type="molecule type" value="Genomic_DNA"/>
</dbReference>
<reference evidence="1" key="1">
    <citation type="submission" date="2015-02" db="EMBL/GenBank/DDBJ databases">
        <authorList>
            <person name="Chooi Y.-H."/>
        </authorList>
    </citation>
    <scope>NUCLEOTIDE SEQUENCE [LARGE SCALE GENOMIC DNA]</scope>
    <source>
        <strain evidence="1">LAMA 915</strain>
    </source>
</reference>
<dbReference type="STRING" id="1306953.J121_869"/>
<proteinExistence type="predicted"/>